<feature type="binding site" evidence="13">
    <location>
        <position position="270"/>
    </location>
    <ligand>
        <name>NAD(+)</name>
        <dbReference type="ChEBI" id="CHEBI:57540"/>
    </ligand>
</feature>
<dbReference type="GO" id="GO:0004148">
    <property type="term" value="F:dihydrolipoyl dehydrogenase (NADH) activity"/>
    <property type="evidence" value="ECO:0007669"/>
    <property type="project" value="TreeGrafter"/>
</dbReference>
<dbReference type="AlphaFoldDB" id="A0A9Q3W4Y2"/>
<comment type="caution">
    <text evidence="16">The sequence shown here is derived from an EMBL/GenBank/DDBJ whole genome shotgun (WGS) entry which is preliminary data.</text>
</comment>
<evidence type="ECO:0000256" key="9">
    <source>
        <dbReference type="ARBA" id="ARBA00022857"/>
    </source>
</evidence>
<feature type="domain" description="Pyridine nucleotide-disulphide oxidoreductase dimerisation" evidence="14">
    <location>
        <begin position="345"/>
        <end position="456"/>
    </location>
</feature>
<reference evidence="16" key="1">
    <citation type="submission" date="2022-01" db="EMBL/GenBank/DDBJ databases">
        <authorList>
            <person name="Karlyshev A.V."/>
            <person name="Jaspars M."/>
        </authorList>
    </citation>
    <scope>NUCLEOTIDE SEQUENCE</scope>
    <source>
        <strain evidence="16">AGSA3-2</strain>
    </source>
</reference>
<evidence type="ECO:0000256" key="7">
    <source>
        <dbReference type="ARBA" id="ARBA00022630"/>
    </source>
</evidence>
<dbReference type="PANTHER" id="PTHR22912">
    <property type="entry name" value="DISULFIDE OXIDOREDUCTASE"/>
    <property type="match status" value="1"/>
</dbReference>
<keyword evidence="6" id="KW-0963">Cytoplasm</keyword>
<dbReference type="FunFam" id="3.50.50.60:FF:000008">
    <property type="entry name" value="Soluble pyridine nucleotide transhydrogenase"/>
    <property type="match status" value="1"/>
</dbReference>
<dbReference type="InterPro" id="IPR050151">
    <property type="entry name" value="Class-I_Pyr_Nuc-Dis_Oxidored"/>
</dbReference>
<dbReference type="PIRSF" id="PIRSF000350">
    <property type="entry name" value="Mercury_reductase_MerA"/>
    <property type="match status" value="1"/>
</dbReference>
<protein>
    <recommendedName>
        <fullName evidence="5">Soluble pyridine nucleotide transhydrogenase</fullName>
        <ecNumber evidence="4">1.6.1.1</ecNumber>
    </recommendedName>
    <alternativeName>
        <fullName evidence="12">NAD(P)(+) transhydrogenase [B-specific]</fullName>
    </alternativeName>
</protein>
<dbReference type="FunFam" id="3.30.390.30:FF:000002">
    <property type="entry name" value="Soluble pyridine nucleotide transhydrogenase"/>
    <property type="match status" value="1"/>
</dbReference>
<dbReference type="GO" id="GO:0006103">
    <property type="term" value="P:2-oxoglutarate metabolic process"/>
    <property type="evidence" value="ECO:0007669"/>
    <property type="project" value="TreeGrafter"/>
</dbReference>
<keyword evidence="9" id="KW-0521">NADP</keyword>
<gene>
    <name evidence="16" type="primary">sthA</name>
    <name evidence="16" type="ORF">LZG35_04565</name>
</gene>
<evidence type="ECO:0000256" key="13">
    <source>
        <dbReference type="PIRSR" id="PIRSR000350-3"/>
    </source>
</evidence>
<dbReference type="EC" id="1.6.1.1" evidence="4"/>
<dbReference type="GO" id="GO:0003957">
    <property type="term" value="F:NAD(P)+ transhydrogenase (Si-specific) activity"/>
    <property type="evidence" value="ECO:0007669"/>
    <property type="project" value="UniProtKB-EC"/>
</dbReference>
<keyword evidence="17" id="KW-1185">Reference proteome</keyword>
<dbReference type="Gene3D" id="3.50.50.60">
    <property type="entry name" value="FAD/NAD(P)-binding domain"/>
    <property type="match status" value="2"/>
</dbReference>
<evidence type="ECO:0000256" key="8">
    <source>
        <dbReference type="ARBA" id="ARBA00022827"/>
    </source>
</evidence>
<feature type="binding site" evidence="13">
    <location>
        <position position="54"/>
    </location>
    <ligand>
        <name>FAD</name>
        <dbReference type="ChEBI" id="CHEBI:57692"/>
    </ligand>
</feature>
<evidence type="ECO:0000256" key="3">
    <source>
        <dbReference type="ARBA" id="ARBA00007532"/>
    </source>
</evidence>
<evidence type="ECO:0000256" key="12">
    <source>
        <dbReference type="ARBA" id="ARBA00031183"/>
    </source>
</evidence>
<evidence type="ECO:0000256" key="11">
    <source>
        <dbReference type="ARBA" id="ARBA00023027"/>
    </source>
</evidence>
<evidence type="ECO:0000313" key="16">
    <source>
        <dbReference type="EMBL" id="MCE7507897.1"/>
    </source>
</evidence>
<dbReference type="KEGG" id="axe:P40_13555"/>
<comment type="subcellular location">
    <subcellularLocation>
        <location evidence="2">Cytoplasm</location>
    </subcellularLocation>
</comment>
<feature type="binding site" evidence="13">
    <location>
        <position position="311"/>
    </location>
    <ligand>
        <name>FAD</name>
        <dbReference type="ChEBI" id="CHEBI:57692"/>
    </ligand>
</feature>
<dbReference type="Pfam" id="PF07992">
    <property type="entry name" value="Pyr_redox_2"/>
    <property type="match status" value="1"/>
</dbReference>
<accession>A0A9Q3W4Y2</accession>
<evidence type="ECO:0000256" key="6">
    <source>
        <dbReference type="ARBA" id="ARBA00022490"/>
    </source>
</evidence>
<dbReference type="InterPro" id="IPR004099">
    <property type="entry name" value="Pyr_nucl-diS_OxRdtase_dimer"/>
</dbReference>
<dbReference type="PRINTS" id="PR00368">
    <property type="entry name" value="FADPNR"/>
</dbReference>
<evidence type="ECO:0000256" key="2">
    <source>
        <dbReference type="ARBA" id="ARBA00004496"/>
    </source>
</evidence>
<feature type="binding site" evidence="13">
    <location>
        <position position="117"/>
    </location>
    <ligand>
        <name>FAD</name>
        <dbReference type="ChEBI" id="CHEBI:57692"/>
    </ligand>
</feature>
<keyword evidence="7" id="KW-0285">Flavoprotein</keyword>
<dbReference type="GO" id="GO:0050660">
    <property type="term" value="F:flavin adenine dinucleotide binding"/>
    <property type="evidence" value="ECO:0007669"/>
    <property type="project" value="TreeGrafter"/>
</dbReference>
<dbReference type="InterPro" id="IPR036188">
    <property type="entry name" value="FAD/NAD-bd_sf"/>
</dbReference>
<feature type="domain" description="FAD/NAD(P)-binding" evidence="15">
    <location>
        <begin position="8"/>
        <end position="326"/>
    </location>
</feature>
<dbReference type="InterPro" id="IPR016156">
    <property type="entry name" value="FAD/NAD-linked_Rdtase_dimer_sf"/>
</dbReference>
<dbReference type="InterPro" id="IPR001100">
    <property type="entry name" value="Pyr_nuc-diS_OxRdtase"/>
</dbReference>
<dbReference type="GeneID" id="94687331"/>
<keyword evidence="13" id="KW-0547">Nucleotide-binding</keyword>
<organism evidence="16 17">
    <name type="scientific">Alloalcanivorax xenomutans</name>
    <dbReference type="NCBI Taxonomy" id="1094342"/>
    <lineage>
        <taxon>Bacteria</taxon>
        <taxon>Pseudomonadati</taxon>
        <taxon>Pseudomonadota</taxon>
        <taxon>Gammaproteobacteria</taxon>
        <taxon>Oceanospirillales</taxon>
        <taxon>Alcanivoracaceae</taxon>
        <taxon>Alloalcanivorax</taxon>
    </lineage>
</organism>
<dbReference type="EMBL" id="JAJVKT010000004">
    <property type="protein sequence ID" value="MCE7507897.1"/>
    <property type="molecule type" value="Genomic_DNA"/>
</dbReference>
<dbReference type="Proteomes" id="UP001107961">
    <property type="component" value="Unassembled WGS sequence"/>
</dbReference>
<dbReference type="PANTHER" id="PTHR22912:SF93">
    <property type="entry name" value="SOLUBLE PYRIDINE NUCLEOTIDE TRANSHYDROGENASE"/>
    <property type="match status" value="1"/>
</dbReference>
<dbReference type="SUPFAM" id="SSF51905">
    <property type="entry name" value="FAD/NAD(P)-binding domain"/>
    <property type="match status" value="1"/>
</dbReference>
<evidence type="ECO:0000256" key="10">
    <source>
        <dbReference type="ARBA" id="ARBA00023002"/>
    </source>
</evidence>
<keyword evidence="10 16" id="KW-0560">Oxidoreductase</keyword>
<keyword evidence="11 13" id="KW-0520">NAD</keyword>
<evidence type="ECO:0000259" key="15">
    <source>
        <dbReference type="Pfam" id="PF07992"/>
    </source>
</evidence>
<evidence type="ECO:0000256" key="1">
    <source>
        <dbReference type="ARBA" id="ARBA00002842"/>
    </source>
</evidence>
<dbReference type="InterPro" id="IPR023753">
    <property type="entry name" value="FAD/NAD-binding_dom"/>
</dbReference>
<dbReference type="GO" id="GO:0005829">
    <property type="term" value="C:cytosol"/>
    <property type="evidence" value="ECO:0007669"/>
    <property type="project" value="TreeGrafter"/>
</dbReference>
<comment type="cofactor">
    <cofactor evidence="13">
        <name>FAD</name>
        <dbReference type="ChEBI" id="CHEBI:57692"/>
    </cofactor>
    <text evidence="13">Binds 1 FAD per subunit.</text>
</comment>
<comment type="function">
    <text evidence="1">Conversion of NADPH, generated by peripheral catabolic pathways, to NADH, which can enter the respiratory chain for energy generation.</text>
</comment>
<evidence type="ECO:0000259" key="14">
    <source>
        <dbReference type="Pfam" id="PF02852"/>
    </source>
</evidence>
<dbReference type="RefSeq" id="WP_022996488.1">
    <property type="nucleotide sequence ID" value="NZ_CBDDTQ010000005.1"/>
</dbReference>
<evidence type="ECO:0000256" key="4">
    <source>
        <dbReference type="ARBA" id="ARBA00012772"/>
    </source>
</evidence>
<dbReference type="NCBIfam" id="NF003585">
    <property type="entry name" value="PRK05249.1"/>
    <property type="match status" value="1"/>
</dbReference>
<feature type="binding site" evidence="13">
    <location>
        <begin position="146"/>
        <end position="148"/>
    </location>
    <ligand>
        <name>FAD</name>
        <dbReference type="ChEBI" id="CHEBI:57692"/>
    </ligand>
</feature>
<comment type="similarity">
    <text evidence="3">Belongs to the class-I pyridine nucleotide-disulfide oxidoreductase family.</text>
</comment>
<dbReference type="Gene3D" id="3.30.390.30">
    <property type="match status" value="1"/>
</dbReference>
<keyword evidence="8 13" id="KW-0274">FAD</keyword>
<dbReference type="Pfam" id="PF02852">
    <property type="entry name" value="Pyr_redox_dim"/>
    <property type="match status" value="1"/>
</dbReference>
<feature type="binding site" evidence="13">
    <location>
        <begin position="183"/>
        <end position="190"/>
    </location>
    <ligand>
        <name>NAD(+)</name>
        <dbReference type="ChEBI" id="CHEBI:57540"/>
    </ligand>
</feature>
<evidence type="ECO:0000256" key="5">
    <source>
        <dbReference type="ARBA" id="ARBA00016603"/>
    </source>
</evidence>
<dbReference type="SUPFAM" id="SSF55424">
    <property type="entry name" value="FAD/NAD-linked reductases, dimerisation (C-terminal) domain"/>
    <property type="match status" value="1"/>
</dbReference>
<name>A0A9Q3W4Y2_9GAMM</name>
<dbReference type="PRINTS" id="PR00411">
    <property type="entry name" value="PNDRDTASEI"/>
</dbReference>
<evidence type="ECO:0000313" key="17">
    <source>
        <dbReference type="Proteomes" id="UP001107961"/>
    </source>
</evidence>
<proteinExistence type="inferred from homology"/>
<sequence length="466" mass="51611">MDISSGWDLVIIGSGPAGEAAAMQAAKGGLRVAMIESQNRVGGNCTHWGTIPSKALRHQVRQVIRSQRNPLLRGLINPRQVQWQDLIRRSGEVIDSQVQVRTDFYIRNRVRLFSGLGYIQGPGEVRVDDPVGRQWLLRTRNILIATGSRPYHPADVDFDHPRIYDSDTILNMAHTPRNIIVYGAGVIGCEYGCMFTGLGMRVDLVNNRQHLLDFLDTEISDALSYHLRDQGATIRHSEEYSRIIADDDGVTLELQSGKRLRADALLWCNGRSGNTQDLGIENLGLEANSRGQLSVDERYCTAAENVYAVGDVVGWPSLASASYDQGRFCAEGIVTGGPVKQVENVPTGIYTIPGISSVGQTEQELTESKVPYEVGQAFFKNLARAQITGERVGMLKILFHRETLAVLGIHCFGYQAMEIVHVGQAVMRQPAPNNTLHYFVDTTFNYPTMAEAYRVAAINGLNRVRR</sequence>